<accession>A0A8H3YDX0</accession>
<gene>
    <name evidence="6" type="ORF">NliqN6_2317</name>
</gene>
<dbReference type="PROSITE" id="PS51393">
    <property type="entry name" value="LIPOXYGENASE_3"/>
    <property type="match status" value="1"/>
</dbReference>
<keyword evidence="7" id="KW-1185">Reference proteome</keyword>
<dbReference type="GO" id="GO:0034440">
    <property type="term" value="P:lipid oxidation"/>
    <property type="evidence" value="ECO:0007669"/>
    <property type="project" value="InterPro"/>
</dbReference>
<dbReference type="GO" id="GO:0046872">
    <property type="term" value="F:metal ion binding"/>
    <property type="evidence" value="ECO:0007669"/>
    <property type="project" value="UniProtKB-KW"/>
</dbReference>
<keyword evidence="2" id="KW-0479">Metal-binding</keyword>
<evidence type="ECO:0000259" key="5">
    <source>
        <dbReference type="PROSITE" id="PS51393"/>
    </source>
</evidence>
<sequence length="588" mass="66273">MEQARLTYQWTPLTGPHADLYPPHLYLIPEGPDYLNTFQIFNGMRLLDVGFVLASIIPESFKDYIMSDPDDGATMQELDDRNHKLRAEKKNIYKEPNVGDCKVTPWYTDESFGQQQFTGANPTTIEAASPQWAKEFQNEATKQGKTELAKAIADAATSHSLFVQDCEYYRAAVGAGPLAELSAGITDPAKARFACASVSLFILTKAGKLHPVAIVIDYKQNMAHSVCLFNRRLTPEDNSPDQAVDWPWRYAKTCASSADWIRHEVKVHLNDCHFIEEATIIAAHRAFPTDHPVYRCLQPHWLKTLPLNAGARATLVPQVVVPLIGMTTDATYKFIRHEYNTFDFKGHYVPNHLASRGFPLAELGSDKFHNYAYGREILLMWQLLRKFVKAFLTGNGLTDAKVANDDAIKYWYLEMQSKEGGQLPSFPTIKTLDDLVDCVTMCIHIASPQHTAVNYTQEYYNSYVPNKPPAICAPLPKTLQELQAIGESDLMKALPVGRANEWLLASHLVHLLSYQVAEDQNIYNYGVSLFKLTEGDDTQTAIHDAARQFVIDLLEFDKVTEQMQKQLDNQEIPYDVLQPKLNAVSILI</sequence>
<keyword evidence="3" id="KW-0223">Dioxygenase</keyword>
<proteinExistence type="predicted"/>
<dbReference type="OrthoDB" id="407298at2759"/>
<reference evidence="6" key="1">
    <citation type="submission" date="2020-07" db="EMBL/GenBank/DDBJ databases">
        <title>Draft Genome Sequence of a Deep-Sea Yeast, Naganishia (Cryptococcus) liquefaciens strain N6.</title>
        <authorList>
            <person name="Han Y.W."/>
            <person name="Kajitani R."/>
            <person name="Morimoto H."/>
            <person name="Parhat M."/>
            <person name="Tsubouchi H."/>
            <person name="Bakenova O."/>
            <person name="Ogata M."/>
            <person name="Argunhan B."/>
            <person name="Aoki R."/>
            <person name="Kajiwara S."/>
            <person name="Itoh T."/>
            <person name="Iwasaki H."/>
        </authorList>
    </citation>
    <scope>NUCLEOTIDE SEQUENCE</scope>
    <source>
        <strain evidence="6">N6</strain>
    </source>
</reference>
<dbReference type="EMBL" id="BLZA01000016">
    <property type="protein sequence ID" value="GHJ85915.1"/>
    <property type="molecule type" value="Genomic_DNA"/>
</dbReference>
<evidence type="ECO:0000256" key="4">
    <source>
        <dbReference type="ARBA" id="ARBA00023002"/>
    </source>
</evidence>
<evidence type="ECO:0000256" key="1">
    <source>
        <dbReference type="ARBA" id="ARBA00021175"/>
    </source>
</evidence>
<dbReference type="Pfam" id="PF00305">
    <property type="entry name" value="Lipoxygenase"/>
    <property type="match status" value="1"/>
</dbReference>
<dbReference type="GO" id="GO:0016702">
    <property type="term" value="F:oxidoreductase activity, acting on single donors with incorporation of molecular oxygen, incorporation of two atoms of oxygen"/>
    <property type="evidence" value="ECO:0007669"/>
    <property type="project" value="InterPro"/>
</dbReference>
<protein>
    <recommendedName>
        <fullName evidence="1">Manganese lipoxygenase</fullName>
    </recommendedName>
</protein>
<dbReference type="InterPro" id="IPR036226">
    <property type="entry name" value="LipOase_C_sf"/>
</dbReference>
<dbReference type="Proteomes" id="UP000620104">
    <property type="component" value="Unassembled WGS sequence"/>
</dbReference>
<name>A0A8H3YDX0_9TREE</name>
<dbReference type="InterPro" id="IPR013819">
    <property type="entry name" value="LipOase_C"/>
</dbReference>
<evidence type="ECO:0000313" key="7">
    <source>
        <dbReference type="Proteomes" id="UP000620104"/>
    </source>
</evidence>
<dbReference type="Gene3D" id="1.20.245.10">
    <property type="entry name" value="Lipoxygenase-1, Domain 5"/>
    <property type="match status" value="1"/>
</dbReference>
<comment type="caution">
    <text evidence="6">The sequence shown here is derived from an EMBL/GenBank/DDBJ whole genome shotgun (WGS) entry which is preliminary data.</text>
</comment>
<organism evidence="6 7">
    <name type="scientific">Naganishia liquefaciens</name>
    <dbReference type="NCBI Taxonomy" id="104408"/>
    <lineage>
        <taxon>Eukaryota</taxon>
        <taxon>Fungi</taxon>
        <taxon>Dikarya</taxon>
        <taxon>Basidiomycota</taxon>
        <taxon>Agaricomycotina</taxon>
        <taxon>Tremellomycetes</taxon>
        <taxon>Filobasidiales</taxon>
        <taxon>Filobasidiaceae</taxon>
        <taxon>Naganishia</taxon>
    </lineage>
</organism>
<dbReference type="PANTHER" id="PTHR11771">
    <property type="entry name" value="LIPOXYGENASE"/>
    <property type="match status" value="1"/>
</dbReference>
<keyword evidence="4" id="KW-0560">Oxidoreductase</keyword>
<feature type="domain" description="Lipoxygenase" evidence="5">
    <location>
        <begin position="106"/>
        <end position="588"/>
    </location>
</feature>
<dbReference type="Gene3D" id="3.10.450.60">
    <property type="match status" value="1"/>
</dbReference>
<evidence type="ECO:0000313" key="6">
    <source>
        <dbReference type="EMBL" id="GHJ85915.1"/>
    </source>
</evidence>
<evidence type="ECO:0000256" key="3">
    <source>
        <dbReference type="ARBA" id="ARBA00022964"/>
    </source>
</evidence>
<dbReference type="AlphaFoldDB" id="A0A8H3YDX0"/>
<evidence type="ECO:0000256" key="2">
    <source>
        <dbReference type="ARBA" id="ARBA00022723"/>
    </source>
</evidence>
<dbReference type="InterPro" id="IPR000907">
    <property type="entry name" value="LipOase"/>
</dbReference>
<dbReference type="GO" id="GO:0043651">
    <property type="term" value="P:linoleic acid metabolic process"/>
    <property type="evidence" value="ECO:0007669"/>
    <property type="project" value="UniProtKB-ARBA"/>
</dbReference>
<dbReference type="SUPFAM" id="SSF48484">
    <property type="entry name" value="Lipoxigenase"/>
    <property type="match status" value="1"/>
</dbReference>